<evidence type="ECO:0000256" key="3">
    <source>
        <dbReference type="ARBA" id="ARBA00022490"/>
    </source>
</evidence>
<gene>
    <name evidence="4" type="ORF">SMTD_LOCUS20752</name>
</gene>
<dbReference type="EMBL" id="UZAL01045267">
    <property type="protein sequence ID" value="VDP83290.1"/>
    <property type="molecule type" value="Genomic_DNA"/>
</dbReference>
<dbReference type="Pfam" id="PF01044">
    <property type="entry name" value="Vinculin"/>
    <property type="match status" value="1"/>
</dbReference>
<dbReference type="Proteomes" id="UP000269396">
    <property type="component" value="Unassembled WGS sequence"/>
</dbReference>
<sequence length="74" mass="8514">MPPSTDLFALLRRFLLSSRLIIPHHRIPPIHIYLKAAAHALHHETRLWSSRDNELIAATKRMAALMAQLSQIVR</sequence>
<dbReference type="Gene3D" id="1.20.120.230">
    <property type="entry name" value="Alpha-catenin/vinculin-like"/>
    <property type="match status" value="1"/>
</dbReference>
<name>A0A183Q2B6_9TREM</name>
<keyword evidence="3" id="KW-0963">Cytoplasm</keyword>
<dbReference type="InterPro" id="IPR006077">
    <property type="entry name" value="Vinculin/catenin"/>
</dbReference>
<dbReference type="SUPFAM" id="SSF47220">
    <property type="entry name" value="alpha-catenin/vinculin-like"/>
    <property type="match status" value="1"/>
</dbReference>
<evidence type="ECO:0000313" key="5">
    <source>
        <dbReference type="Proteomes" id="UP000269396"/>
    </source>
</evidence>
<accession>A0A183Q2B6</accession>
<dbReference type="GO" id="GO:0005737">
    <property type="term" value="C:cytoplasm"/>
    <property type="evidence" value="ECO:0007669"/>
    <property type="project" value="UniProtKB-SubCell"/>
</dbReference>
<evidence type="ECO:0000256" key="1">
    <source>
        <dbReference type="ARBA" id="ARBA00004496"/>
    </source>
</evidence>
<reference evidence="4 5" key="1">
    <citation type="submission" date="2018-11" db="EMBL/GenBank/DDBJ databases">
        <authorList>
            <consortium name="Pathogen Informatics"/>
        </authorList>
    </citation>
    <scope>NUCLEOTIDE SEQUENCE [LARGE SCALE GENOMIC DNA]</scope>
    <source>
        <strain>Denwood</strain>
        <strain evidence="5">Zambia</strain>
    </source>
</reference>
<keyword evidence="5" id="KW-1185">Reference proteome</keyword>
<organism evidence="4 5">
    <name type="scientific">Schistosoma mattheei</name>
    <dbReference type="NCBI Taxonomy" id="31246"/>
    <lineage>
        <taxon>Eukaryota</taxon>
        <taxon>Metazoa</taxon>
        <taxon>Spiralia</taxon>
        <taxon>Lophotrochozoa</taxon>
        <taxon>Platyhelminthes</taxon>
        <taxon>Trematoda</taxon>
        <taxon>Digenea</taxon>
        <taxon>Strigeidida</taxon>
        <taxon>Schistosomatoidea</taxon>
        <taxon>Schistosomatidae</taxon>
        <taxon>Schistosoma</taxon>
    </lineage>
</organism>
<comment type="subcellular location">
    <subcellularLocation>
        <location evidence="1">Cytoplasm</location>
    </subcellularLocation>
</comment>
<evidence type="ECO:0000313" key="4">
    <source>
        <dbReference type="EMBL" id="VDP83290.1"/>
    </source>
</evidence>
<evidence type="ECO:0000256" key="2">
    <source>
        <dbReference type="ARBA" id="ARBA00008376"/>
    </source>
</evidence>
<proteinExistence type="inferred from homology"/>
<dbReference type="GO" id="GO:0051015">
    <property type="term" value="F:actin filament binding"/>
    <property type="evidence" value="ECO:0007669"/>
    <property type="project" value="InterPro"/>
</dbReference>
<dbReference type="AlphaFoldDB" id="A0A183Q2B6"/>
<dbReference type="GO" id="GO:0007155">
    <property type="term" value="P:cell adhesion"/>
    <property type="evidence" value="ECO:0007669"/>
    <property type="project" value="InterPro"/>
</dbReference>
<comment type="similarity">
    <text evidence="2">Belongs to the vinculin/alpha-catenin family.</text>
</comment>
<protein>
    <submittedName>
        <fullName evidence="4">Uncharacterized protein</fullName>
    </submittedName>
</protein>
<dbReference type="InterPro" id="IPR036723">
    <property type="entry name" value="Alpha-catenin/vinculin-like_sf"/>
</dbReference>
<dbReference type="STRING" id="31246.A0A183Q2B6"/>